<evidence type="ECO:0000313" key="1">
    <source>
        <dbReference type="EMBL" id="CCI52810.1"/>
    </source>
</evidence>
<comment type="caution">
    <text evidence="1">The sequence shown here is derived from an EMBL/GenBank/DDBJ whole genome shotgun (WGS) entry which is preliminary data.</text>
</comment>
<dbReference type="Proteomes" id="UP000035720">
    <property type="component" value="Unassembled WGS sequence"/>
</dbReference>
<dbReference type="AlphaFoldDB" id="A0A077MAD4"/>
<keyword evidence="2" id="KW-1185">Reference proteome</keyword>
<reference evidence="1 2" key="1">
    <citation type="journal article" date="2013" name="ISME J.">
        <title>A metabolic model for members of the genus Tetrasphaera involved in enhanced biological phosphorus removal.</title>
        <authorList>
            <person name="Kristiansen R."/>
            <person name="Nguyen H.T.T."/>
            <person name="Saunders A.M."/>
            <person name="Nielsen J.L."/>
            <person name="Wimmer R."/>
            <person name="Le V.Q."/>
            <person name="McIlroy S.J."/>
            <person name="Petrovski S."/>
            <person name="Seviour R.J."/>
            <person name="Calteau A."/>
            <person name="Nielsen K.L."/>
            <person name="Nielsen P.H."/>
        </authorList>
    </citation>
    <scope>NUCLEOTIDE SEQUENCE [LARGE SCALE GENOMIC DNA]</scope>
    <source>
        <strain evidence="1 2">Ben 74</strain>
    </source>
</reference>
<name>A0A077MAD4_9MICO</name>
<dbReference type="EMBL" id="CAJC01000126">
    <property type="protein sequence ID" value="CCI52810.1"/>
    <property type="molecule type" value="Genomic_DNA"/>
</dbReference>
<protein>
    <submittedName>
        <fullName evidence="1">Uncharacterized protein</fullName>
    </submittedName>
</protein>
<sequence>MPLVQMAYSVTIRMLDLAVHPLDSLVHLVILDKVSLKMNYSTSNLLFQHRNCVLVIQFGKWEITMHL</sequence>
<gene>
    <name evidence="1" type="ORF">BN13_2110002</name>
</gene>
<accession>A0A077MAD4</accession>
<evidence type="ECO:0000313" key="2">
    <source>
        <dbReference type="Proteomes" id="UP000035720"/>
    </source>
</evidence>
<organism evidence="1 2">
    <name type="scientific">Nostocoides jenkinsii Ben 74</name>
    <dbReference type="NCBI Taxonomy" id="1193518"/>
    <lineage>
        <taxon>Bacteria</taxon>
        <taxon>Bacillati</taxon>
        <taxon>Actinomycetota</taxon>
        <taxon>Actinomycetes</taxon>
        <taxon>Micrococcales</taxon>
        <taxon>Intrasporangiaceae</taxon>
        <taxon>Nostocoides</taxon>
    </lineage>
</organism>
<proteinExistence type="predicted"/>